<name>A0AAD9UIP7_RIDPI</name>
<evidence type="ECO:0000313" key="2">
    <source>
        <dbReference type="EMBL" id="KAK2191003.1"/>
    </source>
</evidence>
<evidence type="ECO:0000256" key="1">
    <source>
        <dbReference type="SAM" id="MobiDB-lite"/>
    </source>
</evidence>
<dbReference type="EMBL" id="JAODUO010000063">
    <property type="protein sequence ID" value="KAK2191003.1"/>
    <property type="molecule type" value="Genomic_DNA"/>
</dbReference>
<comment type="caution">
    <text evidence="2">The sequence shown here is derived from an EMBL/GenBank/DDBJ whole genome shotgun (WGS) entry which is preliminary data.</text>
</comment>
<dbReference type="AlphaFoldDB" id="A0AAD9UIP7"/>
<keyword evidence="3" id="KW-1185">Reference proteome</keyword>
<feature type="region of interest" description="Disordered" evidence="1">
    <location>
        <begin position="84"/>
        <end position="109"/>
    </location>
</feature>
<proteinExistence type="predicted"/>
<dbReference type="Proteomes" id="UP001209878">
    <property type="component" value="Unassembled WGS sequence"/>
</dbReference>
<protein>
    <submittedName>
        <fullName evidence="2">Uncharacterized protein</fullName>
    </submittedName>
</protein>
<reference evidence="2" key="1">
    <citation type="journal article" date="2023" name="Mol. Biol. Evol.">
        <title>Third-Generation Sequencing Reveals the Adaptive Role of the Epigenome in Three Deep-Sea Polychaetes.</title>
        <authorList>
            <person name="Perez M."/>
            <person name="Aroh O."/>
            <person name="Sun Y."/>
            <person name="Lan Y."/>
            <person name="Juniper S.K."/>
            <person name="Young C.R."/>
            <person name="Angers B."/>
            <person name="Qian P.Y."/>
        </authorList>
    </citation>
    <scope>NUCLEOTIDE SEQUENCE</scope>
    <source>
        <strain evidence="2">R07B-5</strain>
    </source>
</reference>
<accession>A0AAD9UIP7</accession>
<feature type="compositionally biased region" description="Polar residues" evidence="1">
    <location>
        <begin position="91"/>
        <end position="101"/>
    </location>
</feature>
<sequence>MMMEDGGGPLTETGFINSQPCIAEFLTEHGRVVVGGGGGGGGALALRPSITGPSSAPYAACPAPGNKAAASGWPCDIPDFAWMKEKKPSTRKNAPVQQHDNNVGPPLGE</sequence>
<organism evidence="2 3">
    <name type="scientific">Ridgeia piscesae</name>
    <name type="common">Tubeworm</name>
    <dbReference type="NCBI Taxonomy" id="27915"/>
    <lineage>
        <taxon>Eukaryota</taxon>
        <taxon>Metazoa</taxon>
        <taxon>Spiralia</taxon>
        <taxon>Lophotrochozoa</taxon>
        <taxon>Annelida</taxon>
        <taxon>Polychaeta</taxon>
        <taxon>Sedentaria</taxon>
        <taxon>Canalipalpata</taxon>
        <taxon>Sabellida</taxon>
        <taxon>Siboglinidae</taxon>
        <taxon>Ridgeia</taxon>
    </lineage>
</organism>
<gene>
    <name evidence="2" type="ORF">NP493_63g04020</name>
</gene>
<evidence type="ECO:0000313" key="3">
    <source>
        <dbReference type="Proteomes" id="UP001209878"/>
    </source>
</evidence>